<evidence type="ECO:0000256" key="12">
    <source>
        <dbReference type="ARBA" id="ARBA00033413"/>
    </source>
</evidence>
<organism evidence="14 15">
    <name type="scientific">Kistimonas scapharcae</name>
    <dbReference type="NCBI Taxonomy" id="1036133"/>
    <lineage>
        <taxon>Bacteria</taxon>
        <taxon>Pseudomonadati</taxon>
        <taxon>Pseudomonadota</taxon>
        <taxon>Gammaproteobacteria</taxon>
        <taxon>Oceanospirillales</taxon>
        <taxon>Endozoicomonadaceae</taxon>
        <taxon>Kistimonas</taxon>
    </lineage>
</organism>
<evidence type="ECO:0000256" key="9">
    <source>
        <dbReference type="ARBA" id="ARBA00022909"/>
    </source>
</evidence>
<keyword evidence="9" id="KW-0289">Folate biosynthesis</keyword>
<evidence type="ECO:0000259" key="13">
    <source>
        <dbReference type="PROSITE" id="PS00794"/>
    </source>
</evidence>
<dbReference type="PANTHER" id="PTHR43071">
    <property type="entry name" value="2-AMINO-4-HYDROXY-6-HYDROXYMETHYLDIHYDROPTERIDINE PYROPHOSPHOKINASE"/>
    <property type="match status" value="1"/>
</dbReference>
<dbReference type="Proteomes" id="UP001500604">
    <property type="component" value="Unassembled WGS sequence"/>
</dbReference>
<comment type="caution">
    <text evidence="14">The sequence shown here is derived from an EMBL/GenBank/DDBJ whole genome shotgun (WGS) entry which is preliminary data.</text>
</comment>
<dbReference type="EMBL" id="BAABFL010000117">
    <property type="protein sequence ID" value="GAA4649005.1"/>
    <property type="molecule type" value="Genomic_DNA"/>
</dbReference>
<evidence type="ECO:0000256" key="10">
    <source>
        <dbReference type="ARBA" id="ARBA00029409"/>
    </source>
</evidence>
<keyword evidence="7" id="KW-0418">Kinase</keyword>
<evidence type="ECO:0000256" key="3">
    <source>
        <dbReference type="ARBA" id="ARBA00013253"/>
    </source>
</evidence>
<comment type="function">
    <text evidence="10">Catalyzes the transfer of pyrophosphate from adenosine triphosphate (ATP) to 6-hydroxymethyl-7,8-dihydropterin, an enzymatic step in folate biosynthesis pathway.</text>
</comment>
<keyword evidence="8" id="KW-0067">ATP-binding</keyword>
<feature type="domain" description="7,8-dihydro-6-hydroxymethylpterin-pyrophosphokinase" evidence="13">
    <location>
        <begin position="89"/>
        <end position="100"/>
    </location>
</feature>
<dbReference type="EC" id="2.7.6.3" evidence="3"/>
<protein>
    <recommendedName>
        <fullName evidence="4">2-amino-4-hydroxy-6-hydroxymethyldihydropteridine pyrophosphokinase</fullName>
        <ecNumber evidence="3">2.7.6.3</ecNumber>
    </recommendedName>
    <alternativeName>
        <fullName evidence="11">6-hydroxymethyl-7,8-dihydropterin pyrophosphokinase</fullName>
    </alternativeName>
    <alternativeName>
        <fullName evidence="12">7,8-dihydro-6-hydroxymethylpterin-pyrophosphokinase</fullName>
    </alternativeName>
</protein>
<dbReference type="InterPro" id="IPR000550">
    <property type="entry name" value="Hppk"/>
</dbReference>
<comment type="pathway">
    <text evidence="1">Cofactor biosynthesis; tetrahydrofolate biosynthesis; 2-amino-4-hydroxy-6-hydroxymethyl-7,8-dihydropteridine diphosphate from 7,8-dihydroneopterin triphosphate: step 4/4.</text>
</comment>
<dbReference type="NCBIfam" id="TIGR01498">
    <property type="entry name" value="folK"/>
    <property type="match status" value="1"/>
</dbReference>
<name>A0ABP8UYT2_9GAMM</name>
<evidence type="ECO:0000256" key="1">
    <source>
        <dbReference type="ARBA" id="ARBA00005051"/>
    </source>
</evidence>
<dbReference type="CDD" id="cd00483">
    <property type="entry name" value="HPPK"/>
    <property type="match status" value="1"/>
</dbReference>
<evidence type="ECO:0000256" key="4">
    <source>
        <dbReference type="ARBA" id="ARBA00016218"/>
    </source>
</evidence>
<evidence type="ECO:0000256" key="2">
    <source>
        <dbReference type="ARBA" id="ARBA00005810"/>
    </source>
</evidence>
<keyword evidence="5" id="KW-0808">Transferase</keyword>
<dbReference type="InterPro" id="IPR035907">
    <property type="entry name" value="Hppk_sf"/>
</dbReference>
<sequence>MSVTAYIALGSNLDEPEQQLHSAVAALEQLPKSKLLAVSPYYQTKPVGPAGQPDYINATAAIETTLTPIELLDALQAIENSHGRVRTIRWGARVLDLDILLYGDETIESERLTVPHREMSWRNFVLIPLADIAPDITFPTGQSIKKLLQNIDRKGIERLSDSLVTEA</sequence>
<dbReference type="Pfam" id="PF01288">
    <property type="entry name" value="HPPK"/>
    <property type="match status" value="1"/>
</dbReference>
<evidence type="ECO:0000256" key="11">
    <source>
        <dbReference type="ARBA" id="ARBA00029766"/>
    </source>
</evidence>
<dbReference type="RefSeq" id="WP_345194752.1">
    <property type="nucleotide sequence ID" value="NZ_BAABFL010000117.1"/>
</dbReference>
<reference evidence="15" key="1">
    <citation type="journal article" date="2019" name="Int. J. Syst. Evol. Microbiol.">
        <title>The Global Catalogue of Microorganisms (GCM) 10K type strain sequencing project: providing services to taxonomists for standard genome sequencing and annotation.</title>
        <authorList>
            <consortium name="The Broad Institute Genomics Platform"/>
            <consortium name="The Broad Institute Genome Sequencing Center for Infectious Disease"/>
            <person name="Wu L."/>
            <person name="Ma J."/>
        </authorList>
    </citation>
    <scope>NUCLEOTIDE SEQUENCE [LARGE SCALE GENOMIC DNA]</scope>
    <source>
        <strain evidence="15">JCM 17805</strain>
    </source>
</reference>
<evidence type="ECO:0000313" key="15">
    <source>
        <dbReference type="Proteomes" id="UP001500604"/>
    </source>
</evidence>
<accession>A0ABP8UYT2</accession>
<evidence type="ECO:0000313" key="14">
    <source>
        <dbReference type="EMBL" id="GAA4649005.1"/>
    </source>
</evidence>
<keyword evidence="6" id="KW-0547">Nucleotide-binding</keyword>
<comment type="similarity">
    <text evidence="2">Belongs to the HPPK family.</text>
</comment>
<evidence type="ECO:0000256" key="8">
    <source>
        <dbReference type="ARBA" id="ARBA00022840"/>
    </source>
</evidence>
<dbReference type="PROSITE" id="PS00794">
    <property type="entry name" value="HPPK"/>
    <property type="match status" value="1"/>
</dbReference>
<evidence type="ECO:0000256" key="6">
    <source>
        <dbReference type="ARBA" id="ARBA00022741"/>
    </source>
</evidence>
<dbReference type="SUPFAM" id="SSF55083">
    <property type="entry name" value="6-hydroxymethyl-7,8-dihydropterin pyrophosphokinase, HPPK"/>
    <property type="match status" value="1"/>
</dbReference>
<evidence type="ECO:0000256" key="7">
    <source>
        <dbReference type="ARBA" id="ARBA00022777"/>
    </source>
</evidence>
<evidence type="ECO:0000256" key="5">
    <source>
        <dbReference type="ARBA" id="ARBA00022679"/>
    </source>
</evidence>
<dbReference type="Gene3D" id="3.30.70.560">
    <property type="entry name" value="7,8-Dihydro-6-hydroxymethylpterin-pyrophosphokinase HPPK"/>
    <property type="match status" value="1"/>
</dbReference>
<dbReference type="PANTHER" id="PTHR43071:SF1">
    <property type="entry name" value="2-AMINO-4-HYDROXY-6-HYDROXYMETHYLDIHYDROPTERIDINE PYROPHOSPHOKINASE"/>
    <property type="match status" value="1"/>
</dbReference>
<gene>
    <name evidence="14" type="primary">folK</name>
    <name evidence="14" type="ORF">GCM10023116_12790</name>
</gene>
<proteinExistence type="inferred from homology"/>
<keyword evidence="15" id="KW-1185">Reference proteome</keyword>